<sequence length="319" mass="37582">MNASSVERAVYFLGNDRVLNFGIAAFESFRRTNPDLPAYLLPFNDDLARTRELCARYRIQIVEDPSLKILHETAEEFWDEKHRDHAMLKKFYAFFGPAKLFLYTDCDVLFLEDLHPLFDKFDRAGLQFLSFDSCLEYVYKAGAFRDELVSSGVTRGFNAGVFLARNASTTLPEVQAFFKTHKAIRREFHDTRDQAMLNYFVDFHRWKHLNFAELDPAYCETNNGRFCPVVHKGDAWVLDDKFSRYHGKRFCILHWNGIKLPGVLPNHLLYRRDRHRPESFSTRVSLDWQNLWKGRAALSQRVSDYVGIQWQRVAKRFKR</sequence>
<gene>
    <name evidence="2" type="ORF">CMV30_04545</name>
</gene>
<proteinExistence type="predicted"/>
<dbReference type="KEGG" id="vbh:CMV30_04545"/>
<dbReference type="RefSeq" id="WP_096054914.1">
    <property type="nucleotide sequence ID" value="NZ_CP023344.1"/>
</dbReference>
<accession>A0A290QHE0</accession>
<dbReference type="InterPro" id="IPR005069">
    <property type="entry name" value="Nucl-diP-sugar_transferase"/>
</dbReference>
<dbReference type="Proteomes" id="UP000217265">
    <property type="component" value="Chromosome"/>
</dbReference>
<dbReference type="Pfam" id="PF03407">
    <property type="entry name" value="Nucleotid_trans"/>
    <property type="match status" value="1"/>
</dbReference>
<dbReference type="Gene3D" id="3.90.550.10">
    <property type="entry name" value="Spore Coat Polysaccharide Biosynthesis Protein SpsA, Chain A"/>
    <property type="match status" value="1"/>
</dbReference>
<dbReference type="SUPFAM" id="SSF53448">
    <property type="entry name" value="Nucleotide-diphospho-sugar transferases"/>
    <property type="match status" value="1"/>
</dbReference>
<dbReference type="EMBL" id="CP023344">
    <property type="protein sequence ID" value="ATC63282.1"/>
    <property type="molecule type" value="Genomic_DNA"/>
</dbReference>
<dbReference type="AlphaFoldDB" id="A0A290QHE0"/>
<dbReference type="OrthoDB" id="480149at2"/>
<feature type="domain" description="Nucleotide-diphospho-sugar transferase" evidence="1">
    <location>
        <begin position="100"/>
        <end position="237"/>
    </location>
</feature>
<keyword evidence="3" id="KW-1185">Reference proteome</keyword>
<reference evidence="2 3" key="1">
    <citation type="submission" date="2017-09" db="EMBL/GenBank/DDBJ databases">
        <title>Complete genome sequence of Verrucomicrobial strain HZ-65, isolated from freshwater.</title>
        <authorList>
            <person name="Choi A."/>
        </authorList>
    </citation>
    <scope>NUCLEOTIDE SEQUENCE [LARGE SCALE GENOMIC DNA]</scope>
    <source>
        <strain evidence="2 3">HZ-65</strain>
    </source>
</reference>
<organism evidence="2 3">
    <name type="scientific">Nibricoccus aquaticus</name>
    <dbReference type="NCBI Taxonomy" id="2576891"/>
    <lineage>
        <taxon>Bacteria</taxon>
        <taxon>Pseudomonadati</taxon>
        <taxon>Verrucomicrobiota</taxon>
        <taxon>Opitutia</taxon>
        <taxon>Opitutales</taxon>
        <taxon>Opitutaceae</taxon>
        <taxon>Nibricoccus</taxon>
    </lineage>
</organism>
<protein>
    <recommendedName>
        <fullName evidence="1">Nucleotide-diphospho-sugar transferase domain-containing protein</fullName>
    </recommendedName>
</protein>
<evidence type="ECO:0000259" key="1">
    <source>
        <dbReference type="Pfam" id="PF03407"/>
    </source>
</evidence>
<evidence type="ECO:0000313" key="2">
    <source>
        <dbReference type="EMBL" id="ATC63282.1"/>
    </source>
</evidence>
<name>A0A290QHE0_9BACT</name>
<evidence type="ECO:0000313" key="3">
    <source>
        <dbReference type="Proteomes" id="UP000217265"/>
    </source>
</evidence>
<dbReference type="InterPro" id="IPR029044">
    <property type="entry name" value="Nucleotide-diphossugar_trans"/>
</dbReference>